<dbReference type="Proteomes" id="UP001234202">
    <property type="component" value="Unassembled WGS sequence"/>
</dbReference>
<sequence length="378" mass="41883">MSSIAHTDANPAKDEAPAPPPRLPTGIRPYQEKDLKTVRMMIGTSVMEGLAQANKQTYFHPLILTFYIALSLVLDYYSGWLPRDDIWWSPISLLTGFGAAALPLLGIVEFINRDYFETLLRLRLGAKDLLSIPDYYGDDLSVLEFRGEVIGLIAVDYQRPGENLESVIPGVKPEKIKGGLNLGWLRGRGKNGARESVQRVVASTATSTATEGKGSSSLQNRKSEKSATATTTATSTTKANHLKGTTAHIRHLYVDAQYRNKGLEEELVSYALTRAFTSDRPGSQHPAIQRAIISSPSYASSSLTNLLTKQMPFIHIASGDDAVLPGQPGHEERQGLMVKDTREFGVAGWKVVQWSGQWWEITRQQWEAWTREQSRQAK</sequence>
<dbReference type="EMBL" id="JASBWV010000029">
    <property type="protein sequence ID" value="KAJ9118387.1"/>
    <property type="molecule type" value="Genomic_DNA"/>
</dbReference>
<evidence type="ECO:0000313" key="1">
    <source>
        <dbReference type="EMBL" id="KAJ9118387.1"/>
    </source>
</evidence>
<gene>
    <name evidence="1" type="ORF">QFC24_006216</name>
</gene>
<evidence type="ECO:0000313" key="2">
    <source>
        <dbReference type="Proteomes" id="UP001234202"/>
    </source>
</evidence>
<organism evidence="1 2">
    <name type="scientific">Naganishia onofrii</name>
    <dbReference type="NCBI Taxonomy" id="1851511"/>
    <lineage>
        <taxon>Eukaryota</taxon>
        <taxon>Fungi</taxon>
        <taxon>Dikarya</taxon>
        <taxon>Basidiomycota</taxon>
        <taxon>Agaricomycotina</taxon>
        <taxon>Tremellomycetes</taxon>
        <taxon>Filobasidiales</taxon>
        <taxon>Filobasidiaceae</taxon>
        <taxon>Naganishia</taxon>
    </lineage>
</organism>
<keyword evidence="2" id="KW-1185">Reference proteome</keyword>
<proteinExistence type="predicted"/>
<reference evidence="1" key="1">
    <citation type="submission" date="2023-04" db="EMBL/GenBank/DDBJ databases">
        <title>Draft Genome sequencing of Naganishia species isolated from polar environments using Oxford Nanopore Technology.</title>
        <authorList>
            <person name="Leo P."/>
            <person name="Venkateswaran K."/>
        </authorList>
    </citation>
    <scope>NUCLEOTIDE SEQUENCE</scope>
    <source>
        <strain evidence="1">DBVPG 5303</strain>
    </source>
</reference>
<name>A0ACC2X3B6_9TREE</name>
<accession>A0ACC2X3B6</accession>
<protein>
    <submittedName>
        <fullName evidence="1">Uncharacterized protein</fullName>
    </submittedName>
</protein>
<comment type="caution">
    <text evidence="1">The sequence shown here is derived from an EMBL/GenBank/DDBJ whole genome shotgun (WGS) entry which is preliminary data.</text>
</comment>